<dbReference type="AlphaFoldDB" id="A0A6J8AAR7"/>
<evidence type="ECO:0000313" key="4">
    <source>
        <dbReference type="Proteomes" id="UP000507470"/>
    </source>
</evidence>
<keyword evidence="2" id="KW-0472">Membrane</keyword>
<reference evidence="3 4" key="1">
    <citation type="submission" date="2020-06" db="EMBL/GenBank/DDBJ databases">
        <authorList>
            <person name="Li R."/>
            <person name="Bekaert M."/>
        </authorList>
    </citation>
    <scope>NUCLEOTIDE SEQUENCE [LARGE SCALE GENOMIC DNA]</scope>
    <source>
        <strain evidence="4">wild</strain>
    </source>
</reference>
<protein>
    <submittedName>
        <fullName evidence="3">Uncharacterized protein</fullName>
    </submittedName>
</protein>
<gene>
    <name evidence="3" type="ORF">MCOR_6005</name>
</gene>
<evidence type="ECO:0000256" key="1">
    <source>
        <dbReference type="SAM" id="MobiDB-lite"/>
    </source>
</evidence>
<feature type="transmembrane region" description="Helical" evidence="2">
    <location>
        <begin position="137"/>
        <end position="160"/>
    </location>
</feature>
<organism evidence="3 4">
    <name type="scientific">Mytilus coruscus</name>
    <name type="common">Sea mussel</name>
    <dbReference type="NCBI Taxonomy" id="42192"/>
    <lineage>
        <taxon>Eukaryota</taxon>
        <taxon>Metazoa</taxon>
        <taxon>Spiralia</taxon>
        <taxon>Lophotrochozoa</taxon>
        <taxon>Mollusca</taxon>
        <taxon>Bivalvia</taxon>
        <taxon>Autobranchia</taxon>
        <taxon>Pteriomorphia</taxon>
        <taxon>Mytilida</taxon>
        <taxon>Mytiloidea</taxon>
        <taxon>Mytilidae</taxon>
        <taxon>Mytilinae</taxon>
        <taxon>Mytilus</taxon>
    </lineage>
</organism>
<evidence type="ECO:0000256" key="2">
    <source>
        <dbReference type="SAM" id="Phobius"/>
    </source>
</evidence>
<keyword evidence="4" id="KW-1185">Reference proteome</keyword>
<dbReference type="EMBL" id="CACVKT020001111">
    <property type="protein sequence ID" value="CAC5365260.1"/>
    <property type="molecule type" value="Genomic_DNA"/>
</dbReference>
<feature type="region of interest" description="Disordered" evidence="1">
    <location>
        <begin position="196"/>
        <end position="224"/>
    </location>
</feature>
<evidence type="ECO:0000313" key="3">
    <source>
        <dbReference type="EMBL" id="CAC5365260.1"/>
    </source>
</evidence>
<keyword evidence="2" id="KW-0812">Transmembrane</keyword>
<accession>A0A6J8AAR7</accession>
<dbReference type="OrthoDB" id="10555046at2759"/>
<dbReference type="Proteomes" id="UP000507470">
    <property type="component" value="Unassembled WGS sequence"/>
</dbReference>
<keyword evidence="2" id="KW-1133">Transmembrane helix</keyword>
<name>A0A6J8AAR7_MYTCO</name>
<proteinExistence type="predicted"/>
<sequence length="434" mass="48558">MSPSTVLITFTALTANTIRSQPLCKSDPGKENKSCCVPNCRSDCVYLCPKTYFLLQNNSRMLCSKTGEIKENGMFNTPFFEEPFCTRTCPEGYHASNNESILLCIQCKASCKVKKFVKVYNTTETNTNLKESEISKIAIVLSAVAVTVCILILSIVCFLNKKRLCTSCGRGRTRYMNRNPSEMENGKKLEDFENVQSSDAQGRNENGYVKDPTTGIQRENGTDNDAYDYAEESADSAATEQDVTDLYANQTLTADHKHDRSFKQNPSDHHENKNALENQALSGESNISKEIENEDNYYVNQLPLNNFTDYENTKFSVNATEKVVAVFSNCVTPKNVNDMTAVNTNTINVNHAENKKGGKDNEAYDYAEERIVSRNAYITTENTQDNDDGYQVDEEDSGPASSAADVEMDGLYANQIIPKECHIRDETFHRTASM</sequence>
<feature type="compositionally biased region" description="Acidic residues" evidence="1">
    <location>
        <begin position="384"/>
        <end position="397"/>
    </location>
</feature>
<feature type="region of interest" description="Disordered" evidence="1">
    <location>
        <begin position="379"/>
        <end position="403"/>
    </location>
</feature>